<organism evidence="6 7">
    <name type="scientific">Bacillus infantis</name>
    <dbReference type="NCBI Taxonomy" id="324767"/>
    <lineage>
        <taxon>Bacteria</taxon>
        <taxon>Bacillati</taxon>
        <taxon>Bacillota</taxon>
        <taxon>Bacilli</taxon>
        <taxon>Bacillales</taxon>
        <taxon>Bacillaceae</taxon>
        <taxon>Bacillus</taxon>
    </lineage>
</organism>
<dbReference type="GO" id="GO:0009982">
    <property type="term" value="F:pseudouridine synthase activity"/>
    <property type="evidence" value="ECO:0007669"/>
    <property type="project" value="InterPro"/>
</dbReference>
<proteinExistence type="inferred from homology"/>
<dbReference type="PANTHER" id="PTHR21600">
    <property type="entry name" value="MITOCHONDRIAL RNA PSEUDOURIDINE SYNTHASE"/>
    <property type="match status" value="1"/>
</dbReference>
<dbReference type="Gene3D" id="3.30.2350.10">
    <property type="entry name" value="Pseudouridine synthase"/>
    <property type="match status" value="1"/>
</dbReference>
<evidence type="ECO:0000259" key="5">
    <source>
        <dbReference type="Pfam" id="PF00849"/>
    </source>
</evidence>
<comment type="caution">
    <text evidence="6">The sequence shown here is derived from an EMBL/GenBank/DDBJ whole genome shotgun (WGS) entry which is preliminary data.</text>
</comment>
<dbReference type="CDD" id="cd02869">
    <property type="entry name" value="PseudoU_synth_RluA_like"/>
    <property type="match status" value="1"/>
</dbReference>
<evidence type="ECO:0000313" key="7">
    <source>
        <dbReference type="Proteomes" id="UP000322139"/>
    </source>
</evidence>
<evidence type="ECO:0000313" key="6">
    <source>
        <dbReference type="EMBL" id="TYS43169.1"/>
    </source>
</evidence>
<evidence type="ECO:0000256" key="2">
    <source>
        <dbReference type="ARBA" id="ARBA00010876"/>
    </source>
</evidence>
<dbReference type="InterPro" id="IPR020103">
    <property type="entry name" value="PsdUridine_synth_cat_dom_sf"/>
</dbReference>
<accession>A0A5D4QXM0</accession>
<dbReference type="Pfam" id="PF00849">
    <property type="entry name" value="PseudoU_synth_2"/>
    <property type="match status" value="1"/>
</dbReference>
<dbReference type="PANTHER" id="PTHR21600:SF71">
    <property type="entry name" value="PSEUDOURIDINE SYNTHASE"/>
    <property type="match status" value="1"/>
</dbReference>
<dbReference type="SUPFAM" id="SSF55120">
    <property type="entry name" value="Pseudouridine synthase"/>
    <property type="match status" value="1"/>
</dbReference>
<dbReference type="AlphaFoldDB" id="A0A5D4QXM0"/>
<dbReference type="NCBIfam" id="TIGR00005">
    <property type="entry name" value="rluA_subfam"/>
    <property type="match status" value="1"/>
</dbReference>
<dbReference type="GO" id="GO:0140098">
    <property type="term" value="F:catalytic activity, acting on RNA"/>
    <property type="evidence" value="ECO:0007669"/>
    <property type="project" value="UniProtKB-ARBA"/>
</dbReference>
<dbReference type="InterPro" id="IPR006145">
    <property type="entry name" value="PsdUridine_synth_RsuA/RluA"/>
</dbReference>
<dbReference type="EC" id="5.4.99.-" evidence="4"/>
<comment type="function">
    <text evidence="4">Responsible for synthesis of pseudouridine from uracil.</text>
</comment>
<gene>
    <name evidence="6" type="ORF">FZD51_22050</name>
</gene>
<name>A0A5D4QXM0_9BACI</name>
<dbReference type="PROSITE" id="PS01129">
    <property type="entry name" value="PSI_RLU"/>
    <property type="match status" value="1"/>
</dbReference>
<dbReference type="EMBL" id="VTER01000014">
    <property type="protein sequence ID" value="TYS43169.1"/>
    <property type="molecule type" value="Genomic_DNA"/>
</dbReference>
<sequence>MTLEELLRSRWKAPKKQIHLMRMEKSILVDGSAPAWTSPLSEGSRLGLKLFAEEDFGVKPAYHEIDVLYEDEHMLILNKPAGMDTHPNEPMQEDTLANAAAYHLLAKGEYRQVKHIHRLDKDTTGAVLFAKHALAGGMLDQLLKERKIKRTYIAMADGIIKQKKGVIRKPIGRDRHHPTRRRVSPGGQEAVTHYEVAAIFPREQLTLVSCRLETGRTHQIRVHFSDMGHPLTGDRLYGGSPAFPRQALHAAKLEVPHPFTEEAVVCYAPVTDSPEMFRGFQPEEL</sequence>
<keyword evidence="4" id="KW-0413">Isomerase</keyword>
<evidence type="ECO:0000256" key="1">
    <source>
        <dbReference type="ARBA" id="ARBA00000073"/>
    </source>
</evidence>
<dbReference type="InterPro" id="IPR050188">
    <property type="entry name" value="RluA_PseudoU_synthase"/>
</dbReference>
<dbReference type="GO" id="GO:0000455">
    <property type="term" value="P:enzyme-directed rRNA pseudouridine synthesis"/>
    <property type="evidence" value="ECO:0007669"/>
    <property type="project" value="TreeGrafter"/>
</dbReference>
<evidence type="ECO:0000256" key="3">
    <source>
        <dbReference type="PIRSR" id="PIRSR606225-1"/>
    </source>
</evidence>
<feature type="active site" evidence="3">
    <location>
        <position position="120"/>
    </location>
</feature>
<comment type="catalytic activity">
    <reaction evidence="1 4">
        <text>a uridine in RNA = a pseudouridine in RNA</text>
        <dbReference type="Rhea" id="RHEA:48348"/>
        <dbReference type="Rhea" id="RHEA-COMP:12068"/>
        <dbReference type="Rhea" id="RHEA-COMP:12069"/>
        <dbReference type="ChEBI" id="CHEBI:65314"/>
        <dbReference type="ChEBI" id="CHEBI:65315"/>
    </reaction>
</comment>
<dbReference type="InterPro" id="IPR006224">
    <property type="entry name" value="PsdUridine_synth_RluA-like_CS"/>
</dbReference>
<feature type="domain" description="Pseudouridine synthase RsuA/RluA-like" evidence="5">
    <location>
        <begin position="73"/>
        <end position="225"/>
    </location>
</feature>
<evidence type="ECO:0000256" key="4">
    <source>
        <dbReference type="RuleBase" id="RU362028"/>
    </source>
</evidence>
<dbReference type="Proteomes" id="UP000322139">
    <property type="component" value="Unassembled WGS sequence"/>
</dbReference>
<dbReference type="InterPro" id="IPR006225">
    <property type="entry name" value="PsdUridine_synth_RluC/D"/>
</dbReference>
<comment type="similarity">
    <text evidence="2 4">Belongs to the pseudouridine synthase RluA family.</text>
</comment>
<dbReference type="RefSeq" id="WP_148976716.1">
    <property type="nucleotide sequence ID" value="NZ_VTER01000014.1"/>
</dbReference>
<protein>
    <recommendedName>
        <fullName evidence="4">Pseudouridine synthase</fullName>
        <ecNumber evidence="4">5.4.99.-</ecNumber>
    </recommendedName>
</protein>
<reference evidence="6 7" key="1">
    <citation type="submission" date="2019-08" db="EMBL/GenBank/DDBJ databases">
        <title>Bacillus genomes from the desert of Cuatro Cienegas, Coahuila.</title>
        <authorList>
            <person name="Olmedo-Alvarez G."/>
        </authorList>
    </citation>
    <scope>NUCLEOTIDE SEQUENCE [LARGE SCALE GENOMIC DNA]</scope>
    <source>
        <strain evidence="6 7">CH446_14T</strain>
    </source>
</reference>
<dbReference type="GO" id="GO:0003723">
    <property type="term" value="F:RNA binding"/>
    <property type="evidence" value="ECO:0007669"/>
    <property type="project" value="InterPro"/>
</dbReference>